<dbReference type="EMBL" id="BSNT01000017">
    <property type="protein sequence ID" value="GLQ58848.1"/>
    <property type="molecule type" value="Genomic_DNA"/>
</dbReference>
<accession>A0ABQ5WG40</accession>
<dbReference type="InterPro" id="IPR041657">
    <property type="entry name" value="HTH_17"/>
</dbReference>
<gene>
    <name evidence="2" type="ORF">GCM10010937_06510</name>
</gene>
<dbReference type="NCBIfam" id="TIGR01764">
    <property type="entry name" value="excise"/>
    <property type="match status" value="1"/>
</dbReference>
<evidence type="ECO:0000259" key="1">
    <source>
        <dbReference type="Pfam" id="PF12728"/>
    </source>
</evidence>
<dbReference type="Proteomes" id="UP001156613">
    <property type="component" value="Unassembled WGS sequence"/>
</dbReference>
<name>A0ABQ5WG40_GLUJA</name>
<keyword evidence="3" id="KW-1185">Reference proteome</keyword>
<evidence type="ECO:0000313" key="3">
    <source>
        <dbReference type="Proteomes" id="UP001156613"/>
    </source>
</evidence>
<comment type="caution">
    <text evidence="2">The sequence shown here is derived from an EMBL/GenBank/DDBJ whole genome shotgun (WGS) entry which is preliminary data.</text>
</comment>
<sequence>MQIMNGTHPDMTDCISMQEAARRISISKSTLERLLASGRGPETFRVGRRRLIRIEHLNVWLKNQGAVMVGAA</sequence>
<dbReference type="InterPro" id="IPR010093">
    <property type="entry name" value="SinI_DNA-bd"/>
</dbReference>
<dbReference type="Pfam" id="PF12728">
    <property type="entry name" value="HTH_17"/>
    <property type="match status" value="1"/>
</dbReference>
<evidence type="ECO:0000313" key="2">
    <source>
        <dbReference type="EMBL" id="GLQ58848.1"/>
    </source>
</evidence>
<reference evidence="3" key="1">
    <citation type="journal article" date="2019" name="Int. J. Syst. Evol. Microbiol.">
        <title>The Global Catalogue of Microorganisms (GCM) 10K type strain sequencing project: providing services to taxonomists for standard genome sequencing and annotation.</title>
        <authorList>
            <consortium name="The Broad Institute Genomics Platform"/>
            <consortium name="The Broad Institute Genome Sequencing Center for Infectious Disease"/>
            <person name="Wu L."/>
            <person name="Ma J."/>
        </authorList>
    </citation>
    <scope>NUCLEOTIDE SEQUENCE [LARGE SCALE GENOMIC DNA]</scope>
    <source>
        <strain evidence="3">NBRC 3271</strain>
    </source>
</reference>
<proteinExistence type="predicted"/>
<feature type="domain" description="Helix-turn-helix" evidence="1">
    <location>
        <begin position="16"/>
        <end position="64"/>
    </location>
</feature>
<organism evidence="2 3">
    <name type="scientific">Gluconobacter japonicus</name>
    <dbReference type="NCBI Taxonomy" id="376620"/>
    <lineage>
        <taxon>Bacteria</taxon>
        <taxon>Pseudomonadati</taxon>
        <taxon>Pseudomonadota</taxon>
        <taxon>Alphaproteobacteria</taxon>
        <taxon>Acetobacterales</taxon>
        <taxon>Acetobacteraceae</taxon>
        <taxon>Gluconobacter</taxon>
    </lineage>
</organism>
<dbReference type="InterPro" id="IPR009061">
    <property type="entry name" value="DNA-bd_dom_put_sf"/>
</dbReference>
<dbReference type="SUPFAM" id="SSF46955">
    <property type="entry name" value="Putative DNA-binding domain"/>
    <property type="match status" value="1"/>
</dbReference>
<protein>
    <recommendedName>
        <fullName evidence="1">Helix-turn-helix domain-containing protein</fullName>
    </recommendedName>
</protein>